<name>A0A5J4TUU0_9EUKA</name>
<protein>
    <submittedName>
        <fullName evidence="1">Uncharacterized protein</fullName>
    </submittedName>
</protein>
<dbReference type="EMBL" id="SNRW01024881">
    <property type="protein sequence ID" value="KAA6361928.1"/>
    <property type="molecule type" value="Genomic_DNA"/>
</dbReference>
<organism evidence="1 2">
    <name type="scientific">Streblomastix strix</name>
    <dbReference type="NCBI Taxonomy" id="222440"/>
    <lineage>
        <taxon>Eukaryota</taxon>
        <taxon>Metamonada</taxon>
        <taxon>Preaxostyla</taxon>
        <taxon>Oxymonadida</taxon>
        <taxon>Streblomastigidae</taxon>
        <taxon>Streblomastix</taxon>
    </lineage>
</organism>
<evidence type="ECO:0000313" key="2">
    <source>
        <dbReference type="Proteomes" id="UP000324800"/>
    </source>
</evidence>
<reference evidence="1 2" key="1">
    <citation type="submission" date="2019-03" db="EMBL/GenBank/DDBJ databases">
        <title>Single cell metagenomics reveals metabolic interactions within the superorganism composed of flagellate Streblomastix strix and complex community of Bacteroidetes bacteria on its surface.</title>
        <authorList>
            <person name="Treitli S.C."/>
            <person name="Kolisko M."/>
            <person name="Husnik F."/>
            <person name="Keeling P."/>
            <person name="Hampl V."/>
        </authorList>
    </citation>
    <scope>NUCLEOTIDE SEQUENCE [LARGE SCALE GENOMIC DNA]</scope>
    <source>
        <strain evidence="1">ST1C</strain>
    </source>
</reference>
<comment type="caution">
    <text evidence="1">The sequence shown here is derived from an EMBL/GenBank/DDBJ whole genome shotgun (WGS) entry which is preliminary data.</text>
</comment>
<proteinExistence type="predicted"/>
<accession>A0A5J4TUU0</accession>
<sequence length="92" mass="10474">MSNILQEEGVSNDPEHRKIANKADEAWFENHKRQRAAVHGVYHSAIGVGKFAVGNFKGAQSEFQRTGAQIKRFIVPDFRRNKTPSPPRKMKK</sequence>
<evidence type="ECO:0000313" key="1">
    <source>
        <dbReference type="EMBL" id="KAA6361928.1"/>
    </source>
</evidence>
<dbReference type="AlphaFoldDB" id="A0A5J4TUU0"/>
<dbReference type="Proteomes" id="UP000324800">
    <property type="component" value="Unassembled WGS sequence"/>
</dbReference>
<gene>
    <name evidence="1" type="ORF">EZS28_042545</name>
</gene>